<evidence type="ECO:0000256" key="1">
    <source>
        <dbReference type="SAM" id="SignalP"/>
    </source>
</evidence>
<organism evidence="2 3">
    <name type="scientific">Aceticella autotrophica</name>
    <dbReference type="NCBI Taxonomy" id="2755338"/>
    <lineage>
        <taxon>Bacteria</taxon>
        <taxon>Bacillati</taxon>
        <taxon>Bacillota</taxon>
        <taxon>Clostridia</taxon>
        <taxon>Thermoanaerobacterales</taxon>
        <taxon>Thermoanaerobacteraceae</taxon>
        <taxon>Aceticella</taxon>
    </lineage>
</organism>
<dbReference type="RefSeq" id="WP_284679800.1">
    <property type="nucleotide sequence ID" value="NZ_CP060096.1"/>
</dbReference>
<dbReference type="Gene3D" id="3.40.720.10">
    <property type="entry name" value="Alkaline Phosphatase, subunit A"/>
    <property type="match status" value="1"/>
</dbReference>
<dbReference type="AlphaFoldDB" id="A0A975GA41"/>
<evidence type="ECO:0000313" key="3">
    <source>
        <dbReference type="Proteomes" id="UP000671913"/>
    </source>
</evidence>
<dbReference type="InterPro" id="IPR011964">
    <property type="entry name" value="YVTN_b-propeller_repeat"/>
</dbReference>
<proteinExistence type="predicted"/>
<gene>
    <name evidence="2" type="ORF">ACETAC_09655</name>
</gene>
<dbReference type="KEGG" id="aaut:ACETAC_09655"/>
<feature type="signal peptide" evidence="1">
    <location>
        <begin position="1"/>
        <end position="26"/>
    </location>
</feature>
<dbReference type="Proteomes" id="UP000671913">
    <property type="component" value="Chromosome"/>
</dbReference>
<reference evidence="2" key="1">
    <citation type="submission" date="2020-08" db="EMBL/GenBank/DDBJ databases">
        <title>Genomic insights into the carbon and energy metabolism of the first obligate autotrophic acetogenic bacterium Aceticella autotrophica gen. nov., sp. nov.</title>
        <authorList>
            <person name="Toshchakov S.V."/>
            <person name="Elcheninov A.G."/>
            <person name="Kublanov I.V."/>
            <person name="Frolov E.N."/>
            <person name="Lebedinsky A.V."/>
        </authorList>
    </citation>
    <scope>NUCLEOTIDE SEQUENCE</scope>
    <source>
        <strain evidence="2">3443-3Ac</strain>
    </source>
</reference>
<dbReference type="InterPro" id="IPR011044">
    <property type="entry name" value="Quino_amine_DH_bsu"/>
</dbReference>
<sequence>MKFYKKIIAVALICAELMFSTSLGFADNYKVIGRNPDGSVNIPTDQIITPAGKQVEFAGRPNAVALSPDGKTAAFNIGGYSNGATPDYNPIITIDLTSGKIKQKFTLSTKERGGSYTGIIYSKSGDKLYASFGDGKILEFNVDKSGQLTLNKEIELPKNKDGKTSDPGGLALSSDNSKLYVALSRNNSIGVIDLTEKKMISEIPVGNAPYTILIDGNIGYVTNEGGKTAASGDYTNDSSGTPIISNSNTGMASTGTVSVVDLTLNKTIKNIDVGLHPTAICQNSSDIFVTNTNSDTISVINKATKLLVKTITVQPYPNAPFGSQPNAITMMGDKRLVVSLGSNNALAIYEWNGEKEAVKFEGLIPTGWFPGDVVNDPQLKSLVVANIKGVGSLGRENAIGPYKENNKTGHAVYSWLGSASIIPSPDKASLENYTKQVNTNNKWEKQGSNANSSEKKAIPIHLGEPSLIKHVFYVIKENRTYDQVLGDIKKGNGDPSLTLFGDKVTPNQHALANKYPLLDNFYCSGSVSADGHQWTDQALAPDYLERQFAGGFPRS</sequence>
<dbReference type="InterPro" id="IPR017850">
    <property type="entry name" value="Alkaline_phosphatase_core_sf"/>
</dbReference>
<dbReference type="InterPro" id="IPR051200">
    <property type="entry name" value="Host-pathogen_enzymatic-act"/>
</dbReference>
<evidence type="ECO:0000313" key="2">
    <source>
        <dbReference type="EMBL" id="QSZ27114.1"/>
    </source>
</evidence>
<dbReference type="InterPro" id="IPR015943">
    <property type="entry name" value="WD40/YVTN_repeat-like_dom_sf"/>
</dbReference>
<feature type="chain" id="PRO_5037524559" evidence="1">
    <location>
        <begin position="27"/>
        <end position="555"/>
    </location>
</feature>
<keyword evidence="1" id="KW-0732">Signal</keyword>
<dbReference type="PANTHER" id="PTHR47197">
    <property type="entry name" value="PROTEIN NIRF"/>
    <property type="match status" value="1"/>
</dbReference>
<name>A0A975GA41_9THEO</name>
<accession>A0A975GA41</accession>
<dbReference type="NCBIfam" id="TIGR02276">
    <property type="entry name" value="beta_rpt_yvtn"/>
    <property type="match status" value="1"/>
</dbReference>
<dbReference type="PANTHER" id="PTHR47197:SF3">
    <property type="entry name" value="DIHYDRO-HEME D1 DEHYDROGENASE"/>
    <property type="match status" value="1"/>
</dbReference>
<keyword evidence="3" id="KW-1185">Reference proteome</keyword>
<dbReference type="Gene3D" id="2.130.10.10">
    <property type="entry name" value="YVTN repeat-like/Quinoprotein amine dehydrogenase"/>
    <property type="match status" value="3"/>
</dbReference>
<dbReference type="EMBL" id="CP060096">
    <property type="protein sequence ID" value="QSZ27114.1"/>
    <property type="molecule type" value="Genomic_DNA"/>
</dbReference>
<dbReference type="SUPFAM" id="SSF50969">
    <property type="entry name" value="YVTN repeat-like/Quinoprotein amine dehydrogenase"/>
    <property type="match status" value="1"/>
</dbReference>
<protein>
    <submittedName>
        <fullName evidence="2">Uncharacterized protein</fullName>
    </submittedName>
</protein>